<evidence type="ECO:0000259" key="1">
    <source>
        <dbReference type="PROSITE" id="PS50188"/>
    </source>
</evidence>
<dbReference type="EMBL" id="LR796197">
    <property type="protein sequence ID" value="CAB4126409.1"/>
    <property type="molecule type" value="Genomic_DNA"/>
</dbReference>
<dbReference type="InterPro" id="IPR043136">
    <property type="entry name" value="B30.2/SPRY_sf"/>
</dbReference>
<organism evidence="2">
    <name type="scientific">uncultured Caudovirales phage</name>
    <dbReference type="NCBI Taxonomy" id="2100421"/>
    <lineage>
        <taxon>Viruses</taxon>
        <taxon>Duplodnaviria</taxon>
        <taxon>Heunggongvirae</taxon>
        <taxon>Uroviricota</taxon>
        <taxon>Caudoviricetes</taxon>
        <taxon>Peduoviridae</taxon>
        <taxon>Maltschvirus</taxon>
        <taxon>Maltschvirus maltsch</taxon>
    </lineage>
</organism>
<dbReference type="Pfam" id="PF24299">
    <property type="entry name" value="DUF7483"/>
    <property type="match status" value="1"/>
</dbReference>
<gene>
    <name evidence="2" type="ORF">UFOVP89_45</name>
</gene>
<dbReference type="Pfam" id="PF00622">
    <property type="entry name" value="SPRY"/>
    <property type="match status" value="1"/>
</dbReference>
<protein>
    <submittedName>
        <fullName evidence="2">Concanavalin A-like lectin/glucanases superfamily</fullName>
    </submittedName>
</protein>
<sequence length="806" mass="85538">MSLNNTQLLLASDDSTTADTYKITNSLRFRSSASAYLNRTPASASSTTTWTISFWIKLSDLASSVDIFSAGGAGTETELRYGHNTAGSFSFSVNGTTTFVSTTALRRDPSSWYHIVVVANTTSATSTERFKLYVNNELQTFTAATQPAQNTSMGWNSNVLHYIGRRVGGTSYFDGYITEFYSIDGQALTPSSFGAAHPVTGVWRPKAYAGTYGTNGFYLPFTDSSALTTSSNAGLGKDFSGNGNYWVTNNISITAGETYDSMTDVPTLTSATAGNYPVFNVVDGFATAPTFNSGNLTFVGATGQSWARSNMAFPNTGKWYVEAINPAAATTTIIVGLVLDTLNPSTTGAISTNAAVYGYDVNGNKIVAGTSSAYGATWALATDVIGIAFDADAGTLTMYKNNISQGTLATGLTGTYYFVAIDGNATNARTVTVNFGQRPFNYTPPTGYKALNTYNLPDPAVGTTLATQPNKFMDVTLYTGDNTTPRSIANTSSFKPDFVWIKNRVSTGNWHQLYDSVRGATKSLSSNNTNAEVTNDANGYLSAFNSNGFAVTTGSTDAADTNATGSTYVGWQWQAGQGTTSSNTSGSITSTVSVNATAGFSIVTYTGTGANATVGHGLGVAPKMIICKNRSVVTSWNVYHTSLGNTQALLLNSTAVAATSSTYWNNTSPTSTVFSISTDNNANGSGNSQVAYCWAEIDGFSKIGSAIGNGSADGKFIYLGFKPKFIICRQSTVVDNWLMIDIYRDTINVAYNQLSADSSAAESTVNIYFDILSNGIKWRTTNMNNSGAPLIYMAFAENPFKYALAR</sequence>
<dbReference type="InterPro" id="IPR013320">
    <property type="entry name" value="ConA-like_dom_sf"/>
</dbReference>
<dbReference type="Gene3D" id="2.60.120.200">
    <property type="match status" value="1"/>
</dbReference>
<proteinExistence type="predicted"/>
<dbReference type="GO" id="GO:0030246">
    <property type="term" value="F:carbohydrate binding"/>
    <property type="evidence" value="ECO:0007669"/>
    <property type="project" value="UniProtKB-KW"/>
</dbReference>
<keyword evidence="2" id="KW-0430">Lectin</keyword>
<feature type="domain" description="B30.2/SPRY" evidence="1">
    <location>
        <begin position="247"/>
        <end position="440"/>
    </location>
</feature>
<dbReference type="Gene3D" id="2.60.120.920">
    <property type="match status" value="1"/>
</dbReference>
<accession>A0A6J5L318</accession>
<name>A0A6J5L318_9CAUD</name>
<dbReference type="PROSITE" id="PS50188">
    <property type="entry name" value="B302_SPRY"/>
    <property type="match status" value="1"/>
</dbReference>
<reference evidence="2" key="1">
    <citation type="submission" date="2020-04" db="EMBL/GenBank/DDBJ databases">
        <authorList>
            <person name="Chiriac C."/>
            <person name="Salcher M."/>
            <person name="Ghai R."/>
            <person name="Kavagutti S V."/>
        </authorList>
    </citation>
    <scope>NUCLEOTIDE SEQUENCE</scope>
</reference>
<dbReference type="InterPro" id="IPR003877">
    <property type="entry name" value="SPRY_dom"/>
</dbReference>
<dbReference type="InterPro" id="IPR055906">
    <property type="entry name" value="DUF7483"/>
</dbReference>
<dbReference type="InterPro" id="IPR001870">
    <property type="entry name" value="B30.2/SPRY"/>
</dbReference>
<dbReference type="Pfam" id="PF13385">
    <property type="entry name" value="Laminin_G_3"/>
    <property type="match status" value="1"/>
</dbReference>
<evidence type="ECO:0000313" key="2">
    <source>
        <dbReference type="EMBL" id="CAB4126409.1"/>
    </source>
</evidence>
<dbReference type="SUPFAM" id="SSF49899">
    <property type="entry name" value="Concanavalin A-like lectins/glucanases"/>
    <property type="match status" value="2"/>
</dbReference>